<keyword evidence="3" id="KW-1185">Reference proteome</keyword>
<evidence type="ECO:0000256" key="1">
    <source>
        <dbReference type="SAM" id="MobiDB-lite"/>
    </source>
</evidence>
<sequence>MSPGRLHRGGALCSVGARGIGGPAICQAGQPRRSPRVTATPSRQPEGGSNGRTRWKGGGLWEQSSKGLTLKRISICDDKLNSDIIMRR</sequence>
<gene>
    <name evidence="2" type="ORF">BCR44DRAFT_235215</name>
</gene>
<protein>
    <submittedName>
        <fullName evidence="2">Uncharacterized protein</fullName>
    </submittedName>
</protein>
<reference evidence="2 3" key="1">
    <citation type="submission" date="2016-07" db="EMBL/GenBank/DDBJ databases">
        <title>Pervasive Adenine N6-methylation of Active Genes in Fungi.</title>
        <authorList>
            <consortium name="DOE Joint Genome Institute"/>
            <person name="Mondo S.J."/>
            <person name="Dannebaum R.O."/>
            <person name="Kuo R.C."/>
            <person name="Labutti K."/>
            <person name="Haridas S."/>
            <person name="Kuo A."/>
            <person name="Salamov A."/>
            <person name="Ahrendt S.R."/>
            <person name="Lipzen A."/>
            <person name="Sullivan W."/>
            <person name="Andreopoulos W.B."/>
            <person name="Clum A."/>
            <person name="Lindquist E."/>
            <person name="Daum C."/>
            <person name="Ramamoorthy G.K."/>
            <person name="Gryganskyi A."/>
            <person name="Culley D."/>
            <person name="Magnuson J.K."/>
            <person name="James T.Y."/>
            <person name="O'Malley M.A."/>
            <person name="Stajich J.E."/>
            <person name="Spatafora J.W."/>
            <person name="Visel A."/>
            <person name="Grigoriev I.V."/>
        </authorList>
    </citation>
    <scope>NUCLEOTIDE SEQUENCE [LARGE SCALE GENOMIC DNA]</scope>
    <source>
        <strain evidence="2 3">PL171</strain>
    </source>
</reference>
<name>A0A1Y2H909_9FUNG</name>
<dbReference type="EMBL" id="MCFL01000083">
    <property type="protein sequence ID" value="ORZ30494.1"/>
    <property type="molecule type" value="Genomic_DNA"/>
</dbReference>
<organism evidence="2 3">
    <name type="scientific">Catenaria anguillulae PL171</name>
    <dbReference type="NCBI Taxonomy" id="765915"/>
    <lineage>
        <taxon>Eukaryota</taxon>
        <taxon>Fungi</taxon>
        <taxon>Fungi incertae sedis</taxon>
        <taxon>Blastocladiomycota</taxon>
        <taxon>Blastocladiomycetes</taxon>
        <taxon>Blastocladiales</taxon>
        <taxon>Catenariaceae</taxon>
        <taxon>Catenaria</taxon>
    </lineage>
</organism>
<comment type="caution">
    <text evidence="2">The sequence shown here is derived from an EMBL/GenBank/DDBJ whole genome shotgun (WGS) entry which is preliminary data.</text>
</comment>
<evidence type="ECO:0000313" key="3">
    <source>
        <dbReference type="Proteomes" id="UP000193411"/>
    </source>
</evidence>
<dbReference type="Proteomes" id="UP000193411">
    <property type="component" value="Unassembled WGS sequence"/>
</dbReference>
<dbReference type="AlphaFoldDB" id="A0A1Y2H909"/>
<accession>A0A1Y2H909</accession>
<evidence type="ECO:0000313" key="2">
    <source>
        <dbReference type="EMBL" id="ORZ30494.1"/>
    </source>
</evidence>
<feature type="region of interest" description="Disordered" evidence="1">
    <location>
        <begin position="15"/>
        <end position="61"/>
    </location>
</feature>
<proteinExistence type="predicted"/>